<comment type="caution">
    <text evidence="1">The sequence shown here is derived from an EMBL/GenBank/DDBJ whole genome shotgun (WGS) entry which is preliminary data.</text>
</comment>
<dbReference type="AlphaFoldDB" id="A0A8T0PJI4"/>
<reference evidence="1" key="1">
    <citation type="submission" date="2020-05" db="EMBL/GenBank/DDBJ databases">
        <title>WGS assembly of Panicum virgatum.</title>
        <authorList>
            <person name="Lovell J.T."/>
            <person name="Jenkins J."/>
            <person name="Shu S."/>
            <person name="Juenger T.E."/>
            <person name="Schmutz J."/>
        </authorList>
    </citation>
    <scope>NUCLEOTIDE SEQUENCE</scope>
    <source>
        <strain evidence="1">AP13</strain>
    </source>
</reference>
<gene>
    <name evidence="1" type="ORF">PVAP13_8KG237500</name>
</gene>
<dbReference type="Proteomes" id="UP000823388">
    <property type="component" value="Chromosome 8K"/>
</dbReference>
<name>A0A8T0PJI4_PANVG</name>
<organism evidence="1 2">
    <name type="scientific">Panicum virgatum</name>
    <name type="common">Blackwell switchgrass</name>
    <dbReference type="NCBI Taxonomy" id="38727"/>
    <lineage>
        <taxon>Eukaryota</taxon>
        <taxon>Viridiplantae</taxon>
        <taxon>Streptophyta</taxon>
        <taxon>Embryophyta</taxon>
        <taxon>Tracheophyta</taxon>
        <taxon>Spermatophyta</taxon>
        <taxon>Magnoliopsida</taxon>
        <taxon>Liliopsida</taxon>
        <taxon>Poales</taxon>
        <taxon>Poaceae</taxon>
        <taxon>PACMAD clade</taxon>
        <taxon>Panicoideae</taxon>
        <taxon>Panicodae</taxon>
        <taxon>Paniceae</taxon>
        <taxon>Panicinae</taxon>
        <taxon>Panicum</taxon>
        <taxon>Panicum sect. Hiantes</taxon>
    </lineage>
</organism>
<protein>
    <submittedName>
        <fullName evidence="1">Uncharacterized protein</fullName>
    </submittedName>
</protein>
<accession>A0A8T0PJI4</accession>
<proteinExistence type="predicted"/>
<sequence length="156" mass="17801">MLEQWSACCDVLYGVKKATYSNKYCVLLTHNDYLQCPFLLKLHREVDTLARSSLDDITDFQAMLKPVITELENYREVSRSKPYTGSKSFVIDGNFFDVDLLCLVLEKLKFDPPQFLTTNEDNELSHGKVQLNIPKSPHHSHPTVLNVAAYCPMSSL</sequence>
<keyword evidence="2" id="KW-1185">Reference proteome</keyword>
<dbReference type="EMBL" id="CM029051">
    <property type="protein sequence ID" value="KAG2562497.1"/>
    <property type="molecule type" value="Genomic_DNA"/>
</dbReference>
<evidence type="ECO:0000313" key="2">
    <source>
        <dbReference type="Proteomes" id="UP000823388"/>
    </source>
</evidence>
<evidence type="ECO:0000313" key="1">
    <source>
        <dbReference type="EMBL" id="KAG2562497.1"/>
    </source>
</evidence>